<dbReference type="GO" id="GO:0000139">
    <property type="term" value="C:Golgi membrane"/>
    <property type="evidence" value="ECO:0007669"/>
    <property type="project" value="UniProtKB-SubCell"/>
</dbReference>
<keyword evidence="3" id="KW-0812">Transmembrane</keyword>
<evidence type="ECO:0000256" key="4">
    <source>
        <dbReference type="ARBA" id="ARBA00022968"/>
    </source>
</evidence>
<sequence length="116" mass="13018">MAYAQAFYMINVPPAIAGDTFDIFFCGVTLVQRDANGEILFLHRNIRRLTSELKRRTVSLRTIAALRAKQNLALARSRGRINLTIEEISEKFRNNGATLSPMLDAPEADGYPDAIY</sequence>
<evidence type="ECO:0000313" key="10">
    <source>
        <dbReference type="Proteomes" id="UP001159659"/>
    </source>
</evidence>
<evidence type="ECO:0000256" key="3">
    <source>
        <dbReference type="ARBA" id="ARBA00022692"/>
    </source>
</evidence>
<comment type="subcellular location">
    <subcellularLocation>
        <location evidence="8">Endomembrane system</location>
        <topology evidence="8">Single-pass membrane protein</topology>
    </subcellularLocation>
    <subcellularLocation>
        <location evidence="1">Golgi apparatus membrane</location>
    </subcellularLocation>
    <subcellularLocation>
        <location evidence="2">Membrane</location>
        <topology evidence="2">Single-pass type II membrane protein</topology>
    </subcellularLocation>
</comment>
<dbReference type="EMBL" id="CANTFK010000055">
    <property type="protein sequence ID" value="CAI5705771.1"/>
    <property type="molecule type" value="Genomic_DNA"/>
</dbReference>
<dbReference type="PANTHER" id="PTHR31646">
    <property type="entry name" value="ALPHA-1,2-MANNOSYLTRANSFERASE MNN2"/>
    <property type="match status" value="1"/>
</dbReference>
<dbReference type="PANTHER" id="PTHR31646:SF1">
    <property type="entry name" value="ALPHA-1,2-MANNOSYLTRANSFERASE MNN2"/>
    <property type="match status" value="1"/>
</dbReference>
<dbReference type="GO" id="GO:0046354">
    <property type="term" value="P:mannan biosynthetic process"/>
    <property type="evidence" value="ECO:0007669"/>
    <property type="project" value="TreeGrafter"/>
</dbReference>
<keyword evidence="7" id="KW-0472">Membrane</keyword>
<dbReference type="GO" id="GO:0000026">
    <property type="term" value="F:alpha-1,2-mannosyltransferase activity"/>
    <property type="evidence" value="ECO:0007669"/>
    <property type="project" value="TreeGrafter"/>
</dbReference>
<evidence type="ECO:0000256" key="6">
    <source>
        <dbReference type="ARBA" id="ARBA00023034"/>
    </source>
</evidence>
<dbReference type="AlphaFoldDB" id="A0AAV0STY0"/>
<accession>A0AAV0STY0</accession>
<keyword evidence="5" id="KW-1133">Transmembrane helix</keyword>
<evidence type="ECO:0000256" key="5">
    <source>
        <dbReference type="ARBA" id="ARBA00022989"/>
    </source>
</evidence>
<evidence type="ECO:0000256" key="1">
    <source>
        <dbReference type="ARBA" id="ARBA00004394"/>
    </source>
</evidence>
<dbReference type="Proteomes" id="UP001159659">
    <property type="component" value="Unassembled WGS sequence"/>
</dbReference>
<evidence type="ECO:0000256" key="2">
    <source>
        <dbReference type="ARBA" id="ARBA00004606"/>
    </source>
</evidence>
<protein>
    <submittedName>
        <fullName evidence="9">Uncharacterized protein</fullName>
    </submittedName>
</protein>
<name>A0AAV0STY0_9STRA</name>
<keyword evidence="4" id="KW-0735">Signal-anchor</keyword>
<evidence type="ECO:0000313" key="9">
    <source>
        <dbReference type="EMBL" id="CAI5705771.1"/>
    </source>
</evidence>
<keyword evidence="6" id="KW-0333">Golgi apparatus</keyword>
<reference evidence="9" key="1">
    <citation type="submission" date="2022-12" db="EMBL/GenBank/DDBJ databases">
        <authorList>
            <person name="Webb A."/>
        </authorList>
    </citation>
    <scope>NUCLEOTIDE SEQUENCE</scope>
    <source>
        <strain evidence="9">Pf2</strain>
    </source>
</reference>
<comment type="caution">
    <text evidence="9">The sequence shown here is derived from an EMBL/GenBank/DDBJ whole genome shotgun (WGS) entry which is preliminary data.</text>
</comment>
<organism evidence="9 10">
    <name type="scientific">Peronospora farinosa</name>
    <dbReference type="NCBI Taxonomy" id="134698"/>
    <lineage>
        <taxon>Eukaryota</taxon>
        <taxon>Sar</taxon>
        <taxon>Stramenopiles</taxon>
        <taxon>Oomycota</taxon>
        <taxon>Peronosporomycetes</taxon>
        <taxon>Peronosporales</taxon>
        <taxon>Peronosporaceae</taxon>
        <taxon>Peronospora</taxon>
    </lineage>
</organism>
<evidence type="ECO:0000256" key="7">
    <source>
        <dbReference type="ARBA" id="ARBA00023136"/>
    </source>
</evidence>
<gene>
    <name evidence="9" type="ORF">PFR002_LOCUS751</name>
</gene>
<evidence type="ECO:0000256" key="8">
    <source>
        <dbReference type="ARBA" id="ARBA00037847"/>
    </source>
</evidence>
<proteinExistence type="predicted"/>